<gene>
    <name evidence="1" type="ORF">FR698_00080</name>
</gene>
<dbReference type="EMBL" id="VPFL01000001">
    <property type="protein sequence ID" value="TXF13563.1"/>
    <property type="molecule type" value="Genomic_DNA"/>
</dbReference>
<protein>
    <recommendedName>
        <fullName evidence="3">Chromosome partition protein Smc</fullName>
    </recommendedName>
</protein>
<keyword evidence="2" id="KW-1185">Reference proteome</keyword>
<dbReference type="AlphaFoldDB" id="A0A5C7EM69"/>
<evidence type="ECO:0000313" key="2">
    <source>
        <dbReference type="Proteomes" id="UP000321201"/>
    </source>
</evidence>
<dbReference type="OrthoDB" id="7282689at2"/>
<evidence type="ECO:0008006" key="3">
    <source>
        <dbReference type="Google" id="ProtNLM"/>
    </source>
</evidence>
<organism evidence="1 2">
    <name type="scientific">Pelomicrobium methylotrophicum</name>
    <dbReference type="NCBI Taxonomy" id="2602750"/>
    <lineage>
        <taxon>Bacteria</taxon>
        <taxon>Pseudomonadati</taxon>
        <taxon>Pseudomonadota</taxon>
        <taxon>Hydrogenophilia</taxon>
        <taxon>Hydrogenophilia incertae sedis</taxon>
        <taxon>Pelomicrobium</taxon>
    </lineage>
</organism>
<comment type="caution">
    <text evidence="1">The sequence shown here is derived from an EMBL/GenBank/DDBJ whole genome shotgun (WGS) entry which is preliminary data.</text>
</comment>
<proteinExistence type="predicted"/>
<dbReference type="RefSeq" id="WP_147798149.1">
    <property type="nucleotide sequence ID" value="NZ_VPFL01000001.1"/>
</dbReference>
<sequence length="138" mass="15616">MAFDTLKFSKRLQEAEIPAVQADAEASSFAEALAGAGQQLADKSDIALLRSDIERFKDEIRREAENLILEHLKKIQAELAASRERDAEIMSRLAGIESGLARIARDESATYGELIQDRHAIDKLRERIERIERRLELI</sequence>
<evidence type="ECO:0000313" key="1">
    <source>
        <dbReference type="EMBL" id="TXF13563.1"/>
    </source>
</evidence>
<accession>A0A5C7EM69</accession>
<dbReference type="InParanoid" id="A0A5C7EM69"/>
<reference evidence="1 2" key="1">
    <citation type="submission" date="2019-08" db="EMBL/GenBank/DDBJ databases">
        <title>Pelomicrobium methylotrophicum gen. nov., sp. nov. a moderately thermophilic, facultatively anaerobic, lithoautotrophic and methylotrophic bacterium isolated from a terrestrial mud volcano.</title>
        <authorList>
            <person name="Slobodkina G.B."/>
            <person name="Merkel A.Y."/>
            <person name="Slobodkin A.I."/>
        </authorList>
    </citation>
    <scope>NUCLEOTIDE SEQUENCE [LARGE SCALE GENOMIC DNA]</scope>
    <source>
        <strain evidence="1 2">SM250</strain>
    </source>
</reference>
<dbReference type="Proteomes" id="UP000321201">
    <property type="component" value="Unassembled WGS sequence"/>
</dbReference>
<name>A0A5C7EM69_9PROT</name>